<keyword evidence="3 5" id="KW-1133">Transmembrane helix</keyword>
<evidence type="ECO:0000256" key="5">
    <source>
        <dbReference type="SAM" id="Phobius"/>
    </source>
</evidence>
<feature type="transmembrane region" description="Helical" evidence="5">
    <location>
        <begin position="170"/>
        <end position="188"/>
    </location>
</feature>
<feature type="transmembrane region" description="Helical" evidence="5">
    <location>
        <begin position="321"/>
        <end position="343"/>
    </location>
</feature>
<feature type="transmembrane region" description="Helical" evidence="5">
    <location>
        <begin position="293"/>
        <end position="314"/>
    </location>
</feature>
<feature type="transmembrane region" description="Helical" evidence="5">
    <location>
        <begin position="387"/>
        <end position="408"/>
    </location>
</feature>
<evidence type="ECO:0000259" key="6">
    <source>
        <dbReference type="PROSITE" id="PS50850"/>
    </source>
</evidence>
<feature type="transmembrane region" description="Helical" evidence="5">
    <location>
        <begin position="82"/>
        <end position="99"/>
    </location>
</feature>
<evidence type="ECO:0000256" key="4">
    <source>
        <dbReference type="ARBA" id="ARBA00023136"/>
    </source>
</evidence>
<comment type="subcellular location">
    <subcellularLocation>
        <location evidence="1">Membrane</location>
        <topology evidence="1">Multi-pass membrane protein</topology>
    </subcellularLocation>
</comment>
<feature type="transmembrane region" description="Helical" evidence="5">
    <location>
        <begin position="140"/>
        <end position="158"/>
    </location>
</feature>
<gene>
    <name evidence="7" type="ORF">IAB19_04260</name>
</gene>
<dbReference type="PANTHER" id="PTHR48021">
    <property type="match status" value="1"/>
</dbReference>
<dbReference type="PROSITE" id="PS50850">
    <property type="entry name" value="MFS"/>
    <property type="match status" value="1"/>
</dbReference>
<dbReference type="GO" id="GO:0022857">
    <property type="term" value="F:transmembrane transporter activity"/>
    <property type="evidence" value="ECO:0007669"/>
    <property type="project" value="InterPro"/>
</dbReference>
<feature type="transmembrane region" description="Helical" evidence="5">
    <location>
        <begin position="414"/>
        <end position="438"/>
    </location>
</feature>
<dbReference type="Pfam" id="PF00083">
    <property type="entry name" value="Sugar_tr"/>
    <property type="match status" value="1"/>
</dbReference>
<feature type="transmembrane region" description="Helical" evidence="5">
    <location>
        <begin position="57"/>
        <end position="75"/>
    </location>
</feature>
<dbReference type="PROSITE" id="PS00217">
    <property type="entry name" value="SUGAR_TRANSPORT_2"/>
    <property type="match status" value="1"/>
</dbReference>
<keyword evidence="4 5" id="KW-0472">Membrane</keyword>
<evidence type="ECO:0000313" key="7">
    <source>
        <dbReference type="EMBL" id="MBO8415580.1"/>
    </source>
</evidence>
<evidence type="ECO:0000256" key="3">
    <source>
        <dbReference type="ARBA" id="ARBA00022989"/>
    </source>
</evidence>
<reference evidence="7" key="2">
    <citation type="journal article" date="2021" name="PeerJ">
        <title>Extensive microbial diversity within the chicken gut microbiome revealed by metagenomics and culture.</title>
        <authorList>
            <person name="Gilroy R."/>
            <person name="Ravi A."/>
            <person name="Getino M."/>
            <person name="Pursley I."/>
            <person name="Horton D.L."/>
            <person name="Alikhan N.F."/>
            <person name="Baker D."/>
            <person name="Gharbi K."/>
            <person name="Hall N."/>
            <person name="Watson M."/>
            <person name="Adriaenssens E.M."/>
            <person name="Foster-Nyarko E."/>
            <person name="Jarju S."/>
            <person name="Secka A."/>
            <person name="Antonio M."/>
            <person name="Oren A."/>
            <person name="Chaudhuri R.R."/>
            <person name="La Ragione R."/>
            <person name="Hildebrand F."/>
            <person name="Pallen M.J."/>
        </authorList>
    </citation>
    <scope>NUCLEOTIDE SEQUENCE</scope>
    <source>
        <strain evidence="7">17213</strain>
    </source>
</reference>
<dbReference type="AlphaFoldDB" id="A0A9D9D9Z5"/>
<evidence type="ECO:0000256" key="1">
    <source>
        <dbReference type="ARBA" id="ARBA00004141"/>
    </source>
</evidence>
<dbReference type="InterPro" id="IPR020846">
    <property type="entry name" value="MFS_dom"/>
</dbReference>
<dbReference type="Proteomes" id="UP000823631">
    <property type="component" value="Unassembled WGS sequence"/>
</dbReference>
<comment type="caution">
    <text evidence="7">The sequence shown here is derived from an EMBL/GenBank/DDBJ whole genome shotgun (WGS) entry which is preliminary data.</text>
</comment>
<dbReference type="Gene3D" id="1.20.1250.20">
    <property type="entry name" value="MFS general substrate transporter like domains"/>
    <property type="match status" value="1"/>
</dbReference>
<evidence type="ECO:0000313" key="8">
    <source>
        <dbReference type="Proteomes" id="UP000823631"/>
    </source>
</evidence>
<dbReference type="InterPro" id="IPR005829">
    <property type="entry name" value="Sugar_transporter_CS"/>
</dbReference>
<protein>
    <submittedName>
        <fullName evidence="7">MFS transporter</fullName>
    </submittedName>
</protein>
<feature type="transmembrane region" description="Helical" evidence="5">
    <location>
        <begin position="17"/>
        <end position="37"/>
    </location>
</feature>
<dbReference type="PROSITE" id="PS00216">
    <property type="entry name" value="SUGAR_TRANSPORT_1"/>
    <property type="match status" value="1"/>
</dbReference>
<feature type="transmembrane region" description="Helical" evidence="5">
    <location>
        <begin position="251"/>
        <end position="273"/>
    </location>
</feature>
<dbReference type="GO" id="GO:0016020">
    <property type="term" value="C:membrane"/>
    <property type="evidence" value="ECO:0007669"/>
    <property type="project" value="UniProtKB-SubCell"/>
</dbReference>
<feature type="transmembrane region" description="Helical" evidence="5">
    <location>
        <begin position="105"/>
        <end position="128"/>
    </location>
</feature>
<dbReference type="PANTHER" id="PTHR48021:SF1">
    <property type="entry name" value="GH07001P-RELATED"/>
    <property type="match status" value="1"/>
</dbReference>
<accession>A0A9D9D9Z5</accession>
<feature type="domain" description="Major facilitator superfamily (MFS) profile" evidence="6">
    <location>
        <begin position="17"/>
        <end position="442"/>
    </location>
</feature>
<keyword evidence="2 5" id="KW-0812">Transmembrane</keyword>
<evidence type="ECO:0000256" key="2">
    <source>
        <dbReference type="ARBA" id="ARBA00022692"/>
    </source>
</evidence>
<reference evidence="7" key="1">
    <citation type="submission" date="2020-10" db="EMBL/GenBank/DDBJ databases">
        <authorList>
            <person name="Gilroy R."/>
        </authorList>
    </citation>
    <scope>NUCLEOTIDE SEQUENCE</scope>
    <source>
        <strain evidence="7">17213</strain>
    </source>
</reference>
<dbReference type="InterPro" id="IPR050549">
    <property type="entry name" value="MFS_Trehalose_Transporter"/>
</dbReference>
<dbReference type="InterPro" id="IPR036259">
    <property type="entry name" value="MFS_trans_sf"/>
</dbReference>
<name>A0A9D9D9Z5_9GAMM</name>
<proteinExistence type="predicted"/>
<dbReference type="SUPFAM" id="SSF103473">
    <property type="entry name" value="MFS general substrate transporter"/>
    <property type="match status" value="1"/>
</dbReference>
<organism evidence="7 8">
    <name type="scientific">Candidatus Avisuccinivibrio stercorigallinarum</name>
    <dbReference type="NCBI Taxonomy" id="2840704"/>
    <lineage>
        <taxon>Bacteria</taxon>
        <taxon>Pseudomonadati</taxon>
        <taxon>Pseudomonadota</taxon>
        <taxon>Gammaproteobacteria</taxon>
        <taxon>Aeromonadales</taxon>
        <taxon>Succinivibrionaceae</taxon>
        <taxon>Succinivibrionaceae incertae sedis</taxon>
        <taxon>Candidatus Avisuccinivibrio</taxon>
    </lineage>
</organism>
<dbReference type="InterPro" id="IPR005828">
    <property type="entry name" value="MFS_sugar_transport-like"/>
</dbReference>
<sequence length="470" mass="51632">MKIVGLEREGSVRPLQFTLLTALMALGFGYDLGALLVNQRYLNDHFMLRGNEADVISGTYVLGMLLGLFLGGWLNYGSGRRICMISGALLGLIAILTSIFAPNLSILLCTQFVIGFAFGLYLLSVTLYVPEIMQPRIRGFACSAVTMVLSVGILAAVLTRDYNLFRREPLVLAGYAFFTLIVLVVSVVRLPESPRFLAGTDLPDAALNALFKLRSQMSIAAHELAGINECYRLEARGAQFFLQNQHFRRSFWTLLTLTLLLHASGFGILPYALTDLFSFSHSSLFYHSPDFSYGLLKAAFTVFLFGVVTTALMADRLGRRALLFVAALLINISLLILLVSLLLGKFFFAPLVITMGVLLYIFASSIAAVLILFILLPELSPARGREFALSSVLICFCAAGLFGLQVYVQVIAVLGFAALMLLFFVFSLLLTVVVWFTVPNTANVPLESIENRLLEGSDLTSLGLTRERHV</sequence>
<dbReference type="EMBL" id="JADINH010000091">
    <property type="protein sequence ID" value="MBO8415580.1"/>
    <property type="molecule type" value="Genomic_DNA"/>
</dbReference>
<feature type="transmembrane region" description="Helical" evidence="5">
    <location>
        <begin position="349"/>
        <end position="375"/>
    </location>
</feature>